<dbReference type="UniPathway" id="UPA00115">
    <property type="reaction ID" value="UER00409"/>
</dbReference>
<dbReference type="NCBIfam" id="TIGR01198">
    <property type="entry name" value="pgl"/>
    <property type="match status" value="1"/>
</dbReference>
<dbReference type="InterPro" id="IPR005900">
    <property type="entry name" value="6-phosphogluconolactonase_DevB"/>
</dbReference>
<comment type="pathway">
    <text evidence="3 7">Carbohydrate degradation; pentose phosphate pathway; D-ribulose 5-phosphate from D-glucose 6-phosphate (oxidative stage): step 2/3.</text>
</comment>
<evidence type="ECO:0000313" key="10">
    <source>
        <dbReference type="Proteomes" id="UP000332515"/>
    </source>
</evidence>
<dbReference type="EC" id="3.1.1.31" evidence="5 7"/>
<dbReference type="GO" id="GO:0006098">
    <property type="term" value="P:pentose-phosphate shunt"/>
    <property type="evidence" value="ECO:0007669"/>
    <property type="project" value="UniProtKB-UniPathway"/>
</dbReference>
<protein>
    <recommendedName>
        <fullName evidence="6 7">6-phosphogluconolactonase</fullName>
        <shortName evidence="7">6PGL</shortName>
        <ecNumber evidence="5 7">3.1.1.31</ecNumber>
    </recommendedName>
</protein>
<dbReference type="Gene3D" id="3.40.50.1360">
    <property type="match status" value="1"/>
</dbReference>
<organism evidence="9 10">
    <name type="scientific">Segnochrobactrum spirostomi</name>
    <dbReference type="NCBI Taxonomy" id="2608987"/>
    <lineage>
        <taxon>Bacteria</taxon>
        <taxon>Pseudomonadati</taxon>
        <taxon>Pseudomonadota</taxon>
        <taxon>Alphaproteobacteria</taxon>
        <taxon>Hyphomicrobiales</taxon>
        <taxon>Segnochrobactraceae</taxon>
        <taxon>Segnochrobactrum</taxon>
    </lineage>
</organism>
<dbReference type="EMBL" id="VWNA01000001">
    <property type="protein sequence ID" value="MQT11415.1"/>
    <property type="molecule type" value="Genomic_DNA"/>
</dbReference>
<evidence type="ECO:0000256" key="2">
    <source>
        <dbReference type="ARBA" id="ARBA00002681"/>
    </source>
</evidence>
<dbReference type="InterPro" id="IPR039104">
    <property type="entry name" value="6PGL"/>
</dbReference>
<evidence type="ECO:0000256" key="3">
    <source>
        <dbReference type="ARBA" id="ARBA00004961"/>
    </source>
</evidence>
<dbReference type="InterPro" id="IPR006148">
    <property type="entry name" value="Glc/Gal-6P_isomerase"/>
</dbReference>
<dbReference type="AlphaFoldDB" id="A0A6A7XY81"/>
<feature type="domain" description="Glucosamine/galactosamine-6-phosphate isomerase" evidence="8">
    <location>
        <begin position="9"/>
        <end position="218"/>
    </location>
</feature>
<comment type="catalytic activity">
    <reaction evidence="1 7">
        <text>6-phospho-D-glucono-1,5-lactone + H2O = 6-phospho-D-gluconate + H(+)</text>
        <dbReference type="Rhea" id="RHEA:12556"/>
        <dbReference type="ChEBI" id="CHEBI:15377"/>
        <dbReference type="ChEBI" id="CHEBI:15378"/>
        <dbReference type="ChEBI" id="CHEBI:57955"/>
        <dbReference type="ChEBI" id="CHEBI:58759"/>
        <dbReference type="EC" id="3.1.1.31"/>
    </reaction>
</comment>
<dbReference type="GO" id="GO:0017057">
    <property type="term" value="F:6-phosphogluconolactonase activity"/>
    <property type="evidence" value="ECO:0007669"/>
    <property type="project" value="UniProtKB-UniRule"/>
</dbReference>
<dbReference type="InterPro" id="IPR037171">
    <property type="entry name" value="NagB/RpiA_transferase-like"/>
</dbReference>
<dbReference type="SUPFAM" id="SSF100950">
    <property type="entry name" value="NagB/RpiA/CoA transferase-like"/>
    <property type="match status" value="1"/>
</dbReference>
<sequence>MTTLNVFPDRGALAAALAGAVADSLRQRIARDGAASLAVSGGRTPERFFEALGGIDLDWSKVTVTLVDERWVDETSDRSNAALVRRALLAGRASAATFVPLYNGAATPDEGRDAVERTIAALPHPFAAVILGMGDDGHTASFFPGGDHLAAAVDLDNPARVTTMHAGGAGEARITLTLAELLRTDHLALHIEGDGKKAVLEKAQGDGPILDMPIRAALCQSVRPITIYWSP</sequence>
<evidence type="ECO:0000259" key="8">
    <source>
        <dbReference type="Pfam" id="PF01182"/>
    </source>
</evidence>
<comment type="function">
    <text evidence="2 7">Hydrolysis of 6-phosphogluconolactone to 6-phosphogluconate.</text>
</comment>
<evidence type="ECO:0000256" key="7">
    <source>
        <dbReference type="RuleBase" id="RU365095"/>
    </source>
</evidence>
<evidence type="ECO:0000256" key="6">
    <source>
        <dbReference type="ARBA" id="ARBA00020337"/>
    </source>
</evidence>
<dbReference type="CDD" id="cd01400">
    <property type="entry name" value="6PGL"/>
    <property type="match status" value="1"/>
</dbReference>
<comment type="similarity">
    <text evidence="4 7">Belongs to the glucosamine/galactosamine-6-phosphate isomerase family. 6-phosphogluconolactonase subfamily.</text>
</comment>
<keyword evidence="10" id="KW-1185">Reference proteome</keyword>
<evidence type="ECO:0000313" key="9">
    <source>
        <dbReference type="EMBL" id="MQT11415.1"/>
    </source>
</evidence>
<dbReference type="Proteomes" id="UP000332515">
    <property type="component" value="Unassembled WGS sequence"/>
</dbReference>
<dbReference type="PANTHER" id="PTHR11054">
    <property type="entry name" value="6-PHOSPHOGLUCONOLACTONASE"/>
    <property type="match status" value="1"/>
</dbReference>
<comment type="caution">
    <text evidence="9">The sequence shown here is derived from an EMBL/GenBank/DDBJ whole genome shotgun (WGS) entry which is preliminary data.</text>
</comment>
<reference evidence="9 10" key="1">
    <citation type="submission" date="2019-09" db="EMBL/GenBank/DDBJ databases">
        <title>Segnochrobactrum spirostomi gen. nov., sp. nov., isolated from the ciliate Spirostomum cf. yagiui and description of a novel family, Segnochrobactraceae fam. nov. within the order Rhizobiales of the class Alphaproteobacteria.</title>
        <authorList>
            <person name="Akter S."/>
            <person name="Shazib S.U.A."/>
            <person name="Shin M.K."/>
        </authorList>
    </citation>
    <scope>NUCLEOTIDE SEQUENCE [LARGE SCALE GENOMIC DNA]</scope>
    <source>
        <strain evidence="9 10">Sp-1</strain>
    </source>
</reference>
<dbReference type="Pfam" id="PF01182">
    <property type="entry name" value="Glucosamine_iso"/>
    <property type="match status" value="1"/>
</dbReference>
<keyword evidence="7 9" id="KW-0378">Hydrolase</keyword>
<name>A0A6A7XY81_9HYPH</name>
<evidence type="ECO:0000256" key="4">
    <source>
        <dbReference type="ARBA" id="ARBA00010662"/>
    </source>
</evidence>
<evidence type="ECO:0000256" key="5">
    <source>
        <dbReference type="ARBA" id="ARBA00013198"/>
    </source>
</evidence>
<gene>
    <name evidence="7 9" type="primary">pgl</name>
    <name evidence="9" type="ORF">F0357_01735</name>
</gene>
<evidence type="ECO:0000256" key="1">
    <source>
        <dbReference type="ARBA" id="ARBA00000832"/>
    </source>
</evidence>
<dbReference type="PANTHER" id="PTHR11054:SF0">
    <property type="entry name" value="6-PHOSPHOGLUCONOLACTONASE"/>
    <property type="match status" value="1"/>
</dbReference>
<proteinExistence type="inferred from homology"/>
<accession>A0A6A7XY81</accession>
<dbReference type="GO" id="GO:0005975">
    <property type="term" value="P:carbohydrate metabolic process"/>
    <property type="evidence" value="ECO:0007669"/>
    <property type="project" value="UniProtKB-UniRule"/>
</dbReference>